<organism evidence="5 6">
    <name type="scientific">Dunaliella salina</name>
    <name type="common">Green alga</name>
    <name type="synonym">Protococcus salinus</name>
    <dbReference type="NCBI Taxonomy" id="3046"/>
    <lineage>
        <taxon>Eukaryota</taxon>
        <taxon>Viridiplantae</taxon>
        <taxon>Chlorophyta</taxon>
        <taxon>core chlorophytes</taxon>
        <taxon>Chlorophyceae</taxon>
        <taxon>CS clade</taxon>
        <taxon>Chlamydomonadales</taxon>
        <taxon>Dunaliellaceae</taxon>
        <taxon>Dunaliella</taxon>
    </lineage>
</organism>
<name>A0ABQ7H0V0_DUNSA</name>
<feature type="compositionally biased region" description="Basic and acidic residues" evidence="3">
    <location>
        <begin position="268"/>
        <end position="279"/>
    </location>
</feature>
<evidence type="ECO:0000256" key="3">
    <source>
        <dbReference type="SAM" id="MobiDB-lite"/>
    </source>
</evidence>
<feature type="compositionally biased region" description="Low complexity" evidence="3">
    <location>
        <begin position="201"/>
        <end position="219"/>
    </location>
</feature>
<evidence type="ECO:0000259" key="4">
    <source>
        <dbReference type="PROSITE" id="PS50011"/>
    </source>
</evidence>
<dbReference type="InterPro" id="IPR050629">
    <property type="entry name" value="STE20/SPS1-PAK"/>
</dbReference>
<dbReference type="InterPro" id="IPR000719">
    <property type="entry name" value="Prot_kinase_dom"/>
</dbReference>
<keyword evidence="6" id="KW-1185">Reference proteome</keyword>
<dbReference type="SUPFAM" id="SSF56112">
    <property type="entry name" value="Protein kinase-like (PK-like)"/>
    <property type="match status" value="1"/>
</dbReference>
<dbReference type="PANTHER" id="PTHR48012:SF16">
    <property type="entry name" value="NON-SPECIFIC SERINE_THREONINE PROTEIN KINASE"/>
    <property type="match status" value="1"/>
</dbReference>
<keyword evidence="2" id="KW-0067">ATP-binding</keyword>
<feature type="region of interest" description="Disordered" evidence="3">
    <location>
        <begin position="237"/>
        <end position="303"/>
    </location>
</feature>
<feature type="non-terminal residue" evidence="5">
    <location>
        <position position="303"/>
    </location>
</feature>
<dbReference type="Gene3D" id="1.10.510.10">
    <property type="entry name" value="Transferase(Phosphotransferase) domain 1"/>
    <property type="match status" value="1"/>
</dbReference>
<dbReference type="PROSITE" id="PS50011">
    <property type="entry name" value="PROTEIN_KINASE_DOM"/>
    <property type="match status" value="1"/>
</dbReference>
<evidence type="ECO:0000313" key="6">
    <source>
        <dbReference type="Proteomes" id="UP000815325"/>
    </source>
</evidence>
<dbReference type="Pfam" id="PF00069">
    <property type="entry name" value="Pkinase"/>
    <property type="match status" value="1"/>
</dbReference>
<sequence length="303" mass="33078">MAPEVLAQEHEYGAKADIWSFGITCIEMARGCAPFARMSPLKVLITTLQEPPPQLEAKEGGRTYSKYMRDVVRQCLQKDPEQRPTAAQLLHHKFFKQQGKDSAYLMKALKVECSGHGAAGPLMPQTSVPKERNQAQVAPRPEQPPEPAAGSVNGATQGLAQQERAGACLGRGVIQGAERKSMESYYGNVADLSGWDFRPASTQQGLPSQQSQPSVQPEVDSVEQVTLRSMLPSGVAFPLKKTGATGGGREGSSNLTLRVDPLLQTKQGPEHQDKQEQQHQRQPSLELQPDVFGQEGVRKGRFQ</sequence>
<feature type="region of interest" description="Disordered" evidence="3">
    <location>
        <begin position="198"/>
        <end position="223"/>
    </location>
</feature>
<reference evidence="5" key="1">
    <citation type="submission" date="2017-08" db="EMBL/GenBank/DDBJ databases">
        <authorList>
            <person name="Polle J.E."/>
            <person name="Barry K."/>
            <person name="Cushman J."/>
            <person name="Schmutz J."/>
            <person name="Tran D."/>
            <person name="Hathwaick L.T."/>
            <person name="Yim W.C."/>
            <person name="Jenkins J."/>
            <person name="Mckie-Krisberg Z.M."/>
            <person name="Prochnik S."/>
            <person name="Lindquist E."/>
            <person name="Dockter R.B."/>
            <person name="Adam C."/>
            <person name="Molina H."/>
            <person name="Bunkerborg J."/>
            <person name="Jin E."/>
            <person name="Buchheim M."/>
            <person name="Magnuson J."/>
        </authorList>
    </citation>
    <scope>NUCLEOTIDE SEQUENCE</scope>
    <source>
        <strain evidence="5">CCAP 19/18</strain>
    </source>
</reference>
<gene>
    <name evidence="5" type="ORF">DUNSADRAFT_16580</name>
</gene>
<feature type="region of interest" description="Disordered" evidence="3">
    <location>
        <begin position="120"/>
        <end position="153"/>
    </location>
</feature>
<evidence type="ECO:0000313" key="5">
    <source>
        <dbReference type="EMBL" id="KAF5840489.1"/>
    </source>
</evidence>
<proteinExistence type="predicted"/>
<dbReference type="InterPro" id="IPR011009">
    <property type="entry name" value="Kinase-like_dom_sf"/>
</dbReference>
<accession>A0ABQ7H0V0</accession>
<evidence type="ECO:0000256" key="1">
    <source>
        <dbReference type="ARBA" id="ARBA00022741"/>
    </source>
</evidence>
<evidence type="ECO:0000256" key="2">
    <source>
        <dbReference type="ARBA" id="ARBA00022840"/>
    </source>
</evidence>
<protein>
    <submittedName>
        <fullName evidence="5">Kinase-like domain-containing protein</fullName>
    </submittedName>
</protein>
<dbReference type="EMBL" id="MU069512">
    <property type="protein sequence ID" value="KAF5840489.1"/>
    <property type="molecule type" value="Genomic_DNA"/>
</dbReference>
<keyword evidence="1" id="KW-0547">Nucleotide-binding</keyword>
<feature type="domain" description="Protein kinase" evidence="4">
    <location>
        <begin position="1"/>
        <end position="95"/>
    </location>
</feature>
<comment type="caution">
    <text evidence="5">The sequence shown here is derived from an EMBL/GenBank/DDBJ whole genome shotgun (WGS) entry which is preliminary data.</text>
</comment>
<dbReference type="PANTHER" id="PTHR48012">
    <property type="entry name" value="STERILE20-LIKE KINASE, ISOFORM B-RELATED"/>
    <property type="match status" value="1"/>
</dbReference>
<dbReference type="Proteomes" id="UP000815325">
    <property type="component" value="Unassembled WGS sequence"/>
</dbReference>